<dbReference type="InterPro" id="IPR003439">
    <property type="entry name" value="ABC_transporter-like_ATP-bd"/>
</dbReference>
<reference evidence="9 10" key="1">
    <citation type="journal article" date="2024" name="Chem. Sci.">
        <title>Discovery of megapolipeptins by genome mining of a Burkholderiales bacteria collection.</title>
        <authorList>
            <person name="Paulo B.S."/>
            <person name="Recchia M.J.J."/>
            <person name="Lee S."/>
            <person name="Fergusson C.H."/>
            <person name="Romanowski S.B."/>
            <person name="Hernandez A."/>
            <person name="Krull N."/>
            <person name="Liu D.Y."/>
            <person name="Cavanagh H."/>
            <person name="Bos A."/>
            <person name="Gray C.A."/>
            <person name="Murphy B.T."/>
            <person name="Linington R.G."/>
            <person name="Eustaquio A.S."/>
        </authorList>
    </citation>
    <scope>NUCLEOTIDE SEQUENCE [LARGE SCALE GENOMIC DNA]</scope>
    <source>
        <strain evidence="9 10">RL17-350-BIC-A</strain>
    </source>
</reference>
<evidence type="ECO:0000256" key="6">
    <source>
        <dbReference type="ARBA" id="ARBA00022967"/>
    </source>
</evidence>
<keyword evidence="5 9" id="KW-0067">ATP-binding</keyword>
<dbReference type="InterPro" id="IPR008995">
    <property type="entry name" value="Mo/tungstate-bd_C_term_dom"/>
</dbReference>
<dbReference type="PANTHER" id="PTHR43875">
    <property type="entry name" value="MALTODEXTRIN IMPORT ATP-BINDING PROTEIN MSMX"/>
    <property type="match status" value="1"/>
</dbReference>
<evidence type="ECO:0000256" key="1">
    <source>
        <dbReference type="ARBA" id="ARBA00022448"/>
    </source>
</evidence>
<feature type="domain" description="ABC transporter" evidence="8">
    <location>
        <begin position="3"/>
        <end position="239"/>
    </location>
</feature>
<keyword evidence="7" id="KW-0472">Membrane</keyword>
<dbReference type="EMBL" id="JAQQEZ010000005">
    <property type="protein sequence ID" value="MFM0001208.1"/>
    <property type="molecule type" value="Genomic_DNA"/>
</dbReference>
<proteinExistence type="predicted"/>
<dbReference type="GO" id="GO:0005524">
    <property type="term" value="F:ATP binding"/>
    <property type="evidence" value="ECO:0007669"/>
    <property type="project" value="UniProtKB-KW"/>
</dbReference>
<organism evidence="9 10">
    <name type="scientific">Paraburkholderia dipogonis</name>
    <dbReference type="NCBI Taxonomy" id="1211383"/>
    <lineage>
        <taxon>Bacteria</taxon>
        <taxon>Pseudomonadati</taxon>
        <taxon>Pseudomonadota</taxon>
        <taxon>Betaproteobacteria</taxon>
        <taxon>Burkholderiales</taxon>
        <taxon>Burkholderiaceae</taxon>
        <taxon>Paraburkholderia</taxon>
    </lineage>
</organism>
<sequence length="354" mass="38281">MSIIIRRLQKSYGAQPVLKSVSESFAEAQISVLLGASGCGKTTTLRCIAGLERPSDGEIVIAGRTVYQATPALWVPPERRHVSMVFQSYAIWPHMSVFENVGLPLRAAGVSGAKARDAVMATLRLVGLDTFAERSATQLSGGQQQRVALARAIVSEAPVILMDEPLSNLDAKLRVEMRIEIRELQRRLGRTILFVTHDQEEAMSIADTVYLYHAGTVIQKGAPKDLYDRPATRHAAEFLGRANIIADYEWQMGANGAVFAMPGGLTLPAALAQPPRPGELLCIRPEKWRVLQAGTPGSIAGRVAEASFVGNRTEYRIDTAFGQMSVVQIDAGPRRPGDAVSIEVAADDIRVIGA</sequence>
<dbReference type="SMART" id="SM00382">
    <property type="entry name" value="AAA"/>
    <property type="match status" value="1"/>
</dbReference>
<dbReference type="Pfam" id="PF08402">
    <property type="entry name" value="TOBE_2"/>
    <property type="match status" value="1"/>
</dbReference>
<dbReference type="RefSeq" id="WP_408176664.1">
    <property type="nucleotide sequence ID" value="NZ_JAQQEZ010000005.1"/>
</dbReference>
<dbReference type="SUPFAM" id="SSF50331">
    <property type="entry name" value="MOP-like"/>
    <property type="match status" value="1"/>
</dbReference>
<dbReference type="InterPro" id="IPR003593">
    <property type="entry name" value="AAA+_ATPase"/>
</dbReference>
<dbReference type="Proteomes" id="UP001629230">
    <property type="component" value="Unassembled WGS sequence"/>
</dbReference>
<accession>A0ABW9AMP0</accession>
<keyword evidence="1" id="KW-0813">Transport</keyword>
<dbReference type="SUPFAM" id="SSF52540">
    <property type="entry name" value="P-loop containing nucleoside triphosphate hydrolases"/>
    <property type="match status" value="1"/>
</dbReference>
<dbReference type="InterPro" id="IPR013611">
    <property type="entry name" value="Transp-assoc_OB_typ2"/>
</dbReference>
<dbReference type="Pfam" id="PF00005">
    <property type="entry name" value="ABC_tran"/>
    <property type="match status" value="1"/>
</dbReference>
<evidence type="ECO:0000313" key="9">
    <source>
        <dbReference type="EMBL" id="MFM0001208.1"/>
    </source>
</evidence>
<dbReference type="PROSITE" id="PS00211">
    <property type="entry name" value="ABC_TRANSPORTER_1"/>
    <property type="match status" value="1"/>
</dbReference>
<evidence type="ECO:0000256" key="4">
    <source>
        <dbReference type="ARBA" id="ARBA00022741"/>
    </source>
</evidence>
<dbReference type="Gene3D" id="3.40.50.300">
    <property type="entry name" value="P-loop containing nucleotide triphosphate hydrolases"/>
    <property type="match status" value="1"/>
</dbReference>
<dbReference type="PROSITE" id="PS50893">
    <property type="entry name" value="ABC_TRANSPORTER_2"/>
    <property type="match status" value="1"/>
</dbReference>
<dbReference type="InterPro" id="IPR027417">
    <property type="entry name" value="P-loop_NTPase"/>
</dbReference>
<evidence type="ECO:0000256" key="2">
    <source>
        <dbReference type="ARBA" id="ARBA00022475"/>
    </source>
</evidence>
<evidence type="ECO:0000313" key="10">
    <source>
        <dbReference type="Proteomes" id="UP001629230"/>
    </source>
</evidence>
<evidence type="ECO:0000256" key="5">
    <source>
        <dbReference type="ARBA" id="ARBA00022840"/>
    </source>
</evidence>
<protein>
    <submittedName>
        <fullName evidence="9">ABC transporter ATP-binding protein</fullName>
    </submittedName>
</protein>
<keyword evidence="4" id="KW-0547">Nucleotide-binding</keyword>
<name>A0ABW9AMP0_9BURK</name>
<gene>
    <name evidence="9" type="ORF">PQR57_09280</name>
</gene>
<keyword evidence="10" id="KW-1185">Reference proteome</keyword>
<evidence type="ECO:0000256" key="3">
    <source>
        <dbReference type="ARBA" id="ARBA00022519"/>
    </source>
</evidence>
<evidence type="ECO:0000259" key="8">
    <source>
        <dbReference type="PROSITE" id="PS50893"/>
    </source>
</evidence>
<keyword evidence="2" id="KW-1003">Cell membrane</keyword>
<keyword evidence="6" id="KW-1278">Translocase</keyword>
<dbReference type="PANTHER" id="PTHR43875:SF15">
    <property type="entry name" value="TREHALOSE IMPORT ATP-BINDING PROTEIN SUGC"/>
    <property type="match status" value="1"/>
</dbReference>
<comment type="caution">
    <text evidence="9">The sequence shown here is derived from an EMBL/GenBank/DDBJ whole genome shotgun (WGS) entry which is preliminary data.</text>
</comment>
<dbReference type="InterPro" id="IPR047641">
    <property type="entry name" value="ABC_transpr_MalK/UgpC-like"/>
</dbReference>
<evidence type="ECO:0000256" key="7">
    <source>
        <dbReference type="ARBA" id="ARBA00023136"/>
    </source>
</evidence>
<keyword evidence="3" id="KW-0997">Cell inner membrane</keyword>
<dbReference type="InterPro" id="IPR017871">
    <property type="entry name" value="ABC_transporter-like_CS"/>
</dbReference>